<proteinExistence type="predicted"/>
<reference evidence="2 3" key="1">
    <citation type="submission" date="2022-04" db="EMBL/GenBank/DDBJ databases">
        <title>Positive selection, recombination, and allopatry shape intraspecific diversity of widespread and dominant cyanobacteria.</title>
        <authorList>
            <person name="Wei J."/>
            <person name="Shu W."/>
            <person name="Hu C."/>
        </authorList>
    </citation>
    <scope>NUCLEOTIDE SEQUENCE [LARGE SCALE GENOMIC DNA]</scope>
    <source>
        <strain evidence="2 3">AS-A4</strain>
    </source>
</reference>
<evidence type="ECO:0000313" key="2">
    <source>
        <dbReference type="EMBL" id="MEP1061258.1"/>
    </source>
</evidence>
<comment type="caution">
    <text evidence="2">The sequence shown here is derived from an EMBL/GenBank/DDBJ whole genome shotgun (WGS) entry which is preliminary data.</text>
</comment>
<dbReference type="Pfam" id="PF06051">
    <property type="entry name" value="DUF928"/>
    <property type="match status" value="1"/>
</dbReference>
<dbReference type="EMBL" id="JAMPLM010000030">
    <property type="protein sequence ID" value="MEP1061258.1"/>
    <property type="molecule type" value="Genomic_DNA"/>
</dbReference>
<accession>A0ABV0KQF0</accession>
<gene>
    <name evidence="2" type="ORF">NDI38_22765</name>
</gene>
<dbReference type="RefSeq" id="WP_190448498.1">
    <property type="nucleotide sequence ID" value="NZ_JAMPLM010000030.1"/>
</dbReference>
<keyword evidence="3" id="KW-1185">Reference proteome</keyword>
<protein>
    <submittedName>
        <fullName evidence="2">DUF928 domain-containing protein</fullName>
    </submittedName>
</protein>
<evidence type="ECO:0000256" key="1">
    <source>
        <dbReference type="SAM" id="MobiDB-lite"/>
    </source>
</evidence>
<sequence length="276" mass="29928">MYLKKAYLGLVSTGITITLLAIAPSMAVAIAARISSSDTSPTHKFALISSSKSGWGDQIIQLAQSGSPPPRKNPGSSVSGGRRDPIVCPQDVNMPKTDSGLIALSPTTKPGTALAERPSFLVYVPKTNAKTAEFSLRDAKGRGVYRTTLALSDTSGILSLSLPAQAPPLKVGEQYTWFFAIVCDPNRRLSDRFVTGMVQRIEFDPVRLGQIQQAPLREQVALYQKADAWYDTLAALLELQRTQPNDSSIHTLWNKFLQAGGVSVMLNKQSSQQNPR</sequence>
<evidence type="ECO:0000313" key="3">
    <source>
        <dbReference type="Proteomes" id="UP001476950"/>
    </source>
</evidence>
<dbReference type="InterPro" id="IPR010328">
    <property type="entry name" value="DUF928"/>
</dbReference>
<name>A0ABV0KQF0_9CYAN</name>
<dbReference type="Proteomes" id="UP001476950">
    <property type="component" value="Unassembled WGS sequence"/>
</dbReference>
<organism evidence="2 3">
    <name type="scientific">Stenomitos frigidus AS-A4</name>
    <dbReference type="NCBI Taxonomy" id="2933935"/>
    <lineage>
        <taxon>Bacteria</taxon>
        <taxon>Bacillati</taxon>
        <taxon>Cyanobacteriota</taxon>
        <taxon>Cyanophyceae</taxon>
        <taxon>Leptolyngbyales</taxon>
        <taxon>Leptolyngbyaceae</taxon>
        <taxon>Stenomitos</taxon>
    </lineage>
</organism>
<feature type="region of interest" description="Disordered" evidence="1">
    <location>
        <begin position="62"/>
        <end position="86"/>
    </location>
</feature>